<evidence type="ECO:0000256" key="3">
    <source>
        <dbReference type="SAM" id="MobiDB-lite"/>
    </source>
</evidence>
<dbReference type="InParanoid" id="A2FTW0"/>
<dbReference type="SUPFAM" id="SSF48366">
    <property type="entry name" value="Ras GEF"/>
    <property type="match status" value="1"/>
</dbReference>
<dbReference type="RefSeq" id="XP_001304580.1">
    <property type="nucleotide sequence ID" value="XM_001304579.1"/>
</dbReference>
<dbReference type="VEuPathDB" id="TrichDB:TVAG_323640"/>
<evidence type="ECO:0000259" key="4">
    <source>
        <dbReference type="PROSITE" id="PS50009"/>
    </source>
</evidence>
<sequence length="588" mass="67434">MSMNSSSSPHGQTLIPKSASAPQNIPEDISEQRSQWISKLLSENPQLLALRERVLPWTGGYSFANVVHTDTTAVLSHVNRYVILELVFQHLNAIGMHRTAEMLQNECGHEFQHVDQPWDKTDLLLLVSLGVLPREDPWEISPDPHHQYVEESLEEDFFASPYREDPKLIWQELLDPELNVQYEGATHTFPYLKAASMKRFVVLFATAPPAQLPDDELYKFFLTLHSITSSYHFFQHLCALFDCHLLEPDTPEQKQKILEMQSQLRVSVINLIKKWTSFHGLFIGRKTLKSIGHFLRKIEDDQENMQNIMRYAKPILAQLPNLQYGKKVGVLPPPSEPPIIDNAQIIFKPTLKLTEPNPQEVARQITLLFHAAFKAVHSREFVVALSEQKISHQTPTLAEFFDFGDRLTLLILDTIVNAPNNDHVGAISRFLDIAYHLTVTLSNFDAAACIMRALKDPEINNLFFLTDKDLCRRRDEICDHCGENSTKLTDYNSIVRSKFDAWKATIPNLRVELVSVPIDKAPSFKDGLINWEKRRGISEKTMVLYRFQNTPYNYSVIPQIQHVVNNGPSMTEKQIRDKIDLIRKGLNK</sequence>
<reference evidence="5" key="1">
    <citation type="submission" date="2006-10" db="EMBL/GenBank/DDBJ databases">
        <authorList>
            <person name="Amadeo P."/>
            <person name="Zhao Q."/>
            <person name="Wortman J."/>
            <person name="Fraser-Liggett C."/>
            <person name="Carlton J."/>
        </authorList>
    </citation>
    <scope>NUCLEOTIDE SEQUENCE</scope>
    <source>
        <strain evidence="5">G3</strain>
    </source>
</reference>
<protein>
    <recommendedName>
        <fullName evidence="4">Ras-GEF domain-containing protein</fullName>
    </recommendedName>
</protein>
<dbReference type="InterPro" id="IPR036964">
    <property type="entry name" value="RASGEF_cat_dom_sf"/>
</dbReference>
<dbReference type="InterPro" id="IPR008937">
    <property type="entry name" value="Ras-like_GEF"/>
</dbReference>
<dbReference type="Pfam" id="PF00617">
    <property type="entry name" value="RasGEF"/>
    <property type="match status" value="1"/>
</dbReference>
<dbReference type="OMA" id="NECGHEF"/>
<feature type="region of interest" description="Disordered" evidence="3">
    <location>
        <begin position="1"/>
        <end position="27"/>
    </location>
</feature>
<dbReference type="Proteomes" id="UP000001542">
    <property type="component" value="Unassembled WGS sequence"/>
</dbReference>
<dbReference type="PROSITE" id="PS50896">
    <property type="entry name" value="LISH"/>
    <property type="match status" value="1"/>
</dbReference>
<organism evidence="5 6">
    <name type="scientific">Trichomonas vaginalis (strain ATCC PRA-98 / G3)</name>
    <dbReference type="NCBI Taxonomy" id="412133"/>
    <lineage>
        <taxon>Eukaryota</taxon>
        <taxon>Metamonada</taxon>
        <taxon>Parabasalia</taxon>
        <taxon>Trichomonadida</taxon>
        <taxon>Trichomonadidae</taxon>
        <taxon>Trichomonas</taxon>
    </lineage>
</organism>
<dbReference type="KEGG" id="tva:4749349"/>
<evidence type="ECO:0000256" key="1">
    <source>
        <dbReference type="ARBA" id="ARBA00022658"/>
    </source>
</evidence>
<evidence type="ECO:0000313" key="5">
    <source>
        <dbReference type="EMBL" id="EAX91650.1"/>
    </source>
</evidence>
<dbReference type="InterPro" id="IPR023578">
    <property type="entry name" value="Ras_GEF_dom_sf"/>
</dbReference>
<dbReference type="EMBL" id="DS114019">
    <property type="protein sequence ID" value="EAX91650.1"/>
    <property type="molecule type" value="Genomic_DNA"/>
</dbReference>
<feature type="domain" description="Ras-GEF" evidence="4">
    <location>
        <begin position="357"/>
        <end position="580"/>
    </location>
</feature>
<dbReference type="OrthoDB" id="546434at2759"/>
<dbReference type="STRING" id="5722.A2FTW0"/>
<dbReference type="Gene3D" id="1.20.870.10">
    <property type="entry name" value="Son of sevenless (SoS) protein Chain: S domain 1"/>
    <property type="match status" value="1"/>
</dbReference>
<name>A2FTW0_TRIV3</name>
<dbReference type="AlphaFoldDB" id="A2FTW0"/>
<dbReference type="PANTHER" id="PTHR23113:SF365">
    <property type="entry name" value="RAS-GEF DOMAIN-CONTAINING PROTEIN"/>
    <property type="match status" value="1"/>
</dbReference>
<dbReference type="GO" id="GO:0007264">
    <property type="term" value="P:small GTPase-mediated signal transduction"/>
    <property type="evidence" value="ECO:0007669"/>
    <property type="project" value="InterPro"/>
</dbReference>
<evidence type="ECO:0000313" key="6">
    <source>
        <dbReference type="Proteomes" id="UP000001542"/>
    </source>
</evidence>
<keyword evidence="1 2" id="KW-0344">Guanine-nucleotide releasing factor</keyword>
<dbReference type="SMART" id="SM00147">
    <property type="entry name" value="RasGEF"/>
    <property type="match status" value="1"/>
</dbReference>
<dbReference type="Gene3D" id="1.10.840.10">
    <property type="entry name" value="Ras guanine-nucleotide exchange factors catalytic domain"/>
    <property type="match status" value="1"/>
</dbReference>
<dbReference type="PANTHER" id="PTHR23113">
    <property type="entry name" value="GUANINE NUCLEOTIDE EXCHANGE FACTOR"/>
    <property type="match status" value="1"/>
</dbReference>
<feature type="compositionally biased region" description="Polar residues" evidence="3">
    <location>
        <begin position="1"/>
        <end position="11"/>
    </location>
</feature>
<dbReference type="PROSITE" id="PS50009">
    <property type="entry name" value="RASGEF_CAT"/>
    <property type="match status" value="1"/>
</dbReference>
<evidence type="ECO:0000256" key="2">
    <source>
        <dbReference type="PROSITE-ProRule" id="PRU00168"/>
    </source>
</evidence>
<dbReference type="InterPro" id="IPR001895">
    <property type="entry name" value="RASGEF_cat_dom"/>
</dbReference>
<gene>
    <name evidence="5" type="ORF">TVAG_323640</name>
</gene>
<dbReference type="InterPro" id="IPR006594">
    <property type="entry name" value="LisH"/>
</dbReference>
<proteinExistence type="predicted"/>
<keyword evidence="6" id="KW-1185">Reference proteome</keyword>
<accession>A2FTW0</accession>
<dbReference type="VEuPathDB" id="TrichDB:TVAGG3_0020910"/>
<dbReference type="SMR" id="A2FTW0"/>
<reference evidence="5" key="2">
    <citation type="journal article" date="2007" name="Science">
        <title>Draft genome sequence of the sexually transmitted pathogen Trichomonas vaginalis.</title>
        <authorList>
            <person name="Carlton J.M."/>
            <person name="Hirt R.P."/>
            <person name="Silva J.C."/>
            <person name="Delcher A.L."/>
            <person name="Schatz M."/>
            <person name="Zhao Q."/>
            <person name="Wortman J.R."/>
            <person name="Bidwell S.L."/>
            <person name="Alsmark U.C.M."/>
            <person name="Besteiro S."/>
            <person name="Sicheritz-Ponten T."/>
            <person name="Noel C.J."/>
            <person name="Dacks J.B."/>
            <person name="Foster P.G."/>
            <person name="Simillion C."/>
            <person name="Van de Peer Y."/>
            <person name="Miranda-Saavedra D."/>
            <person name="Barton G.J."/>
            <person name="Westrop G.D."/>
            <person name="Mueller S."/>
            <person name="Dessi D."/>
            <person name="Fiori P.L."/>
            <person name="Ren Q."/>
            <person name="Paulsen I."/>
            <person name="Zhang H."/>
            <person name="Bastida-Corcuera F.D."/>
            <person name="Simoes-Barbosa A."/>
            <person name="Brown M.T."/>
            <person name="Hayes R.D."/>
            <person name="Mukherjee M."/>
            <person name="Okumura C.Y."/>
            <person name="Schneider R."/>
            <person name="Smith A.J."/>
            <person name="Vanacova S."/>
            <person name="Villalvazo M."/>
            <person name="Haas B.J."/>
            <person name="Pertea M."/>
            <person name="Feldblyum T.V."/>
            <person name="Utterback T.R."/>
            <person name="Shu C.L."/>
            <person name="Osoegawa K."/>
            <person name="de Jong P.J."/>
            <person name="Hrdy I."/>
            <person name="Horvathova L."/>
            <person name="Zubacova Z."/>
            <person name="Dolezal P."/>
            <person name="Malik S.B."/>
            <person name="Logsdon J.M. Jr."/>
            <person name="Henze K."/>
            <person name="Gupta A."/>
            <person name="Wang C.C."/>
            <person name="Dunne R.L."/>
            <person name="Upcroft J.A."/>
            <person name="Upcroft P."/>
            <person name="White O."/>
            <person name="Salzberg S.L."/>
            <person name="Tang P."/>
            <person name="Chiu C.-H."/>
            <person name="Lee Y.-S."/>
            <person name="Embley T.M."/>
            <person name="Coombs G.H."/>
            <person name="Mottram J.C."/>
            <person name="Tachezy J."/>
            <person name="Fraser-Liggett C.M."/>
            <person name="Johnson P.J."/>
        </authorList>
    </citation>
    <scope>NUCLEOTIDE SEQUENCE [LARGE SCALE GENOMIC DNA]</scope>
    <source>
        <strain evidence="5">G3</strain>
    </source>
</reference>
<dbReference type="GO" id="GO:0005085">
    <property type="term" value="F:guanyl-nucleotide exchange factor activity"/>
    <property type="evidence" value="ECO:0007669"/>
    <property type="project" value="UniProtKB-KW"/>
</dbReference>